<dbReference type="PANTHER" id="PTHR30146">
    <property type="entry name" value="LACI-RELATED TRANSCRIPTIONAL REPRESSOR"/>
    <property type="match status" value="1"/>
</dbReference>
<evidence type="ECO:0000259" key="4">
    <source>
        <dbReference type="PROSITE" id="PS50932"/>
    </source>
</evidence>
<keyword evidence="6" id="KW-1185">Reference proteome</keyword>
<dbReference type="Pfam" id="PF00356">
    <property type="entry name" value="LacI"/>
    <property type="match status" value="1"/>
</dbReference>
<dbReference type="SMART" id="SM00354">
    <property type="entry name" value="HTH_LACI"/>
    <property type="match status" value="1"/>
</dbReference>
<reference evidence="5 6" key="1">
    <citation type="submission" date="2020-08" db="EMBL/GenBank/DDBJ databases">
        <title>Genome public.</title>
        <authorList>
            <person name="Liu C."/>
            <person name="Sun Q."/>
        </authorList>
    </citation>
    <scope>NUCLEOTIDE SEQUENCE [LARGE SCALE GENOMIC DNA]</scope>
    <source>
        <strain evidence="5 6">NSJ-34</strain>
    </source>
</reference>
<organism evidence="5 6">
    <name type="scientific">Blautia celeris</name>
    <dbReference type="NCBI Taxonomy" id="2763026"/>
    <lineage>
        <taxon>Bacteria</taxon>
        <taxon>Bacillati</taxon>
        <taxon>Bacillota</taxon>
        <taxon>Clostridia</taxon>
        <taxon>Lachnospirales</taxon>
        <taxon>Lachnospiraceae</taxon>
        <taxon>Blautia</taxon>
    </lineage>
</organism>
<dbReference type="InterPro" id="IPR000843">
    <property type="entry name" value="HTH_LacI"/>
</dbReference>
<dbReference type="Gene3D" id="1.10.260.40">
    <property type="entry name" value="lambda repressor-like DNA-binding domains"/>
    <property type="match status" value="1"/>
</dbReference>
<evidence type="ECO:0000256" key="3">
    <source>
        <dbReference type="ARBA" id="ARBA00023163"/>
    </source>
</evidence>
<dbReference type="SUPFAM" id="SSF47413">
    <property type="entry name" value="lambda repressor-like DNA-binding domains"/>
    <property type="match status" value="1"/>
</dbReference>
<dbReference type="SUPFAM" id="SSF53822">
    <property type="entry name" value="Periplasmic binding protein-like I"/>
    <property type="match status" value="1"/>
</dbReference>
<keyword evidence="2 5" id="KW-0238">DNA-binding</keyword>
<keyword evidence="3" id="KW-0804">Transcription</keyword>
<dbReference type="InterPro" id="IPR028082">
    <property type="entry name" value="Peripla_BP_I"/>
</dbReference>
<protein>
    <submittedName>
        <fullName evidence="5">LacI family DNA-binding transcriptional regulator</fullName>
    </submittedName>
</protein>
<evidence type="ECO:0000313" key="5">
    <source>
        <dbReference type="EMBL" id="MBC5670916.1"/>
    </source>
</evidence>
<keyword evidence="1" id="KW-0805">Transcription regulation</keyword>
<dbReference type="CDD" id="cd01392">
    <property type="entry name" value="HTH_LacI"/>
    <property type="match status" value="1"/>
</dbReference>
<dbReference type="CDD" id="cd06267">
    <property type="entry name" value="PBP1_LacI_sugar_binding-like"/>
    <property type="match status" value="1"/>
</dbReference>
<dbReference type="InterPro" id="IPR010982">
    <property type="entry name" value="Lambda_DNA-bd_dom_sf"/>
</dbReference>
<evidence type="ECO:0000256" key="2">
    <source>
        <dbReference type="ARBA" id="ARBA00023125"/>
    </source>
</evidence>
<gene>
    <name evidence="5" type="ORF">H8S76_01545</name>
</gene>
<accession>A0ABR7F6T6</accession>
<dbReference type="PANTHER" id="PTHR30146:SF150">
    <property type="entry name" value="ARABINOSE METABOLISM TRANSCRIPTIONAL REPRESSOR"/>
    <property type="match status" value="1"/>
</dbReference>
<dbReference type="PROSITE" id="PS50932">
    <property type="entry name" value="HTH_LACI_2"/>
    <property type="match status" value="1"/>
</dbReference>
<dbReference type="GO" id="GO:0003677">
    <property type="term" value="F:DNA binding"/>
    <property type="evidence" value="ECO:0007669"/>
    <property type="project" value="UniProtKB-KW"/>
</dbReference>
<dbReference type="InterPro" id="IPR046335">
    <property type="entry name" value="LacI/GalR-like_sensor"/>
</dbReference>
<evidence type="ECO:0000256" key="1">
    <source>
        <dbReference type="ARBA" id="ARBA00023015"/>
    </source>
</evidence>
<name>A0ABR7F6T6_9FIRM</name>
<dbReference type="Proteomes" id="UP000654573">
    <property type="component" value="Unassembled WGS sequence"/>
</dbReference>
<feature type="domain" description="HTH lacI-type" evidence="4">
    <location>
        <begin position="6"/>
        <end position="60"/>
    </location>
</feature>
<evidence type="ECO:0000313" key="6">
    <source>
        <dbReference type="Proteomes" id="UP000654573"/>
    </source>
</evidence>
<dbReference type="EMBL" id="JACOOU010000001">
    <property type="protein sequence ID" value="MBC5670916.1"/>
    <property type="molecule type" value="Genomic_DNA"/>
</dbReference>
<dbReference type="RefSeq" id="WP_054350703.1">
    <property type="nucleotide sequence ID" value="NZ_JACOOU010000001.1"/>
</dbReference>
<dbReference type="Pfam" id="PF13377">
    <property type="entry name" value="Peripla_BP_3"/>
    <property type="match status" value="1"/>
</dbReference>
<dbReference type="Gene3D" id="3.40.50.2300">
    <property type="match status" value="2"/>
</dbReference>
<sequence length="343" mass="38307">MGKERVSIYHIAKEAGVSPATVSRVLTGNANVSTEKRIKVEALIKKYDFRPNAMARSLSSTKTKLMGFLIPDIRNPFYATLAVACERAANERGYSLMLSNYLNDMELQEQNLQKMIEMRVDALIMIGGKVDEMVSDEEYVEKINQITDTIPVVITGKLDGSDCYQVNIDQKKAMETAVDHLISLGHEKIALIGGRRDVNSTYTKRVTYRSCLRKHGIEFSQDDIVETPEYSVECGLQVMDGIFDSGKPLPTAVIAINDFMAMGIVQSIRRHGLLIPEDISILSFDDTFIAEAETPRLTSVGYNYDRFANTLVDTAILAIEGKNPPKMQLIPPKLMIRESTAER</sequence>
<proteinExistence type="predicted"/>
<comment type="caution">
    <text evidence="5">The sequence shown here is derived from an EMBL/GenBank/DDBJ whole genome shotgun (WGS) entry which is preliminary data.</text>
</comment>